<dbReference type="GO" id="GO:0051123">
    <property type="term" value="P:RNA polymerase II preinitiation complex assembly"/>
    <property type="evidence" value="ECO:0007669"/>
    <property type="project" value="TreeGrafter"/>
</dbReference>
<dbReference type="Proteomes" id="UP000515163">
    <property type="component" value="Unplaced"/>
</dbReference>
<dbReference type="PANTHER" id="PTHR10221:SF9">
    <property type="entry name" value="TRANSCRIPTION INITIATION FACTOR TFIID SUBUNIT 6"/>
    <property type="match status" value="1"/>
</dbReference>
<gene>
    <name evidence="10" type="primary">LOC116295330</name>
</gene>
<dbReference type="InterPro" id="IPR009072">
    <property type="entry name" value="Histone-fold"/>
</dbReference>
<dbReference type="CDD" id="cd08050">
    <property type="entry name" value="TAF6C"/>
    <property type="match status" value="1"/>
</dbReference>
<dbReference type="GO" id="GO:0000124">
    <property type="term" value="C:SAGA complex"/>
    <property type="evidence" value="ECO:0007669"/>
    <property type="project" value="InterPro"/>
</dbReference>
<dbReference type="Gene3D" id="1.10.20.10">
    <property type="entry name" value="Histone, subunit A"/>
    <property type="match status" value="1"/>
</dbReference>
<name>A0A6P8HRG9_ACTTE</name>
<evidence type="ECO:0000256" key="5">
    <source>
        <dbReference type="ARBA" id="ARBA00023242"/>
    </source>
</evidence>
<keyword evidence="4" id="KW-0804">Transcription</keyword>
<evidence type="ECO:0000259" key="8">
    <source>
        <dbReference type="SMART" id="SM00803"/>
    </source>
</evidence>
<dbReference type="GO" id="GO:0003713">
    <property type="term" value="F:transcription coactivator activity"/>
    <property type="evidence" value="ECO:0007669"/>
    <property type="project" value="TreeGrafter"/>
</dbReference>
<dbReference type="InterPro" id="IPR011442">
    <property type="entry name" value="TAF6_C"/>
</dbReference>
<sequence length="574" mass="62597">MAEPMEVEEEPVDSQLTPESIKVIAESVGIANLNHEAIALIVDEGTYRLKQLAQEAAKFMQHSKRGQLATKDIDNALSVQNVEPLYGFHAADFIPFRFTSGGGREVYYYDDPEIDLSDVIMTQLPRIPVDVTLKAHWLSIEGLQPAIPENPPPAQVKPAKDDNKPSSDALPAPALNANQKKTSKLSDITSKTPTKKPNPKTGLRPVKTGNTMSTATEEGMENFKGIVTHELSVEQQLYYREITEACVGSCESKRTEALQSLATDPGLYQMLPRFCTFISEGVRVNVAQNNLVLLIYLMRMVKALLDNSTLFLEKYLHELIPAVVTCVVSKKLCPKPEVDNHWALRDFGARLIAQICRTFNSTTNSVQTRVTKTYCKALQQEKAPLATHYGAITGLAELGQEVTKVLVVPRLKIESTLIVKALQEGDAVEKNAAENIKNLLLKHCPGVLIRMHHPPDIPEKYESDYGNMGRLLCTKVAQLRQGLSAGISALKPNVLTLKTSVNFPKATNITTPTTPTTPVQGPKTPLLIVSSGALPTTPTSPAMKTFTVPSSVVAGVIGTPTISGVQSPTVPKKI</sequence>
<evidence type="ECO:0000256" key="3">
    <source>
        <dbReference type="ARBA" id="ARBA00023015"/>
    </source>
</evidence>
<dbReference type="AlphaFoldDB" id="A0A6P8HRG9"/>
<dbReference type="GeneID" id="116295330"/>
<dbReference type="InterPro" id="IPR037796">
    <property type="entry name" value="TAF6"/>
</dbReference>
<protein>
    <recommendedName>
        <fullName evidence="6">Transcription initiation factor TFIID subunit 6</fullName>
    </recommendedName>
</protein>
<dbReference type="PANTHER" id="PTHR10221">
    <property type="entry name" value="TRANSCRIPTION INITIATION FACTOR TFIID SUBUNIT 6"/>
    <property type="match status" value="1"/>
</dbReference>
<dbReference type="SMART" id="SM00803">
    <property type="entry name" value="TAF"/>
    <property type="match status" value="1"/>
</dbReference>
<dbReference type="InterPro" id="IPR004823">
    <property type="entry name" value="TAF_TATA-bd_Histone-like_dom"/>
</dbReference>
<evidence type="ECO:0000256" key="4">
    <source>
        <dbReference type="ARBA" id="ARBA00023163"/>
    </source>
</evidence>
<keyword evidence="5" id="KW-0539">Nucleus</keyword>
<evidence type="ECO:0000256" key="6">
    <source>
        <dbReference type="ARBA" id="ARBA00040091"/>
    </source>
</evidence>
<evidence type="ECO:0000313" key="10">
    <source>
        <dbReference type="RefSeq" id="XP_031558974.1"/>
    </source>
</evidence>
<evidence type="ECO:0000256" key="7">
    <source>
        <dbReference type="SAM" id="MobiDB-lite"/>
    </source>
</evidence>
<dbReference type="SUPFAM" id="SSF47113">
    <property type="entry name" value="Histone-fold"/>
    <property type="match status" value="1"/>
</dbReference>
<dbReference type="FunFam" id="1.25.40.770:FF:000001">
    <property type="entry name" value="Transcription initiation factor TFIID subunit 6"/>
    <property type="match status" value="1"/>
</dbReference>
<comment type="subcellular location">
    <subcellularLocation>
        <location evidence="1">Nucleus</location>
    </subcellularLocation>
</comment>
<dbReference type="OrthoDB" id="361039at2759"/>
<feature type="compositionally biased region" description="Polar residues" evidence="7">
    <location>
        <begin position="176"/>
        <end position="188"/>
    </location>
</feature>
<keyword evidence="3" id="KW-0805">Transcription regulation</keyword>
<dbReference type="RefSeq" id="XP_031558974.1">
    <property type="nucleotide sequence ID" value="XM_031703114.1"/>
</dbReference>
<dbReference type="CDD" id="cd22931">
    <property type="entry name" value="HFD_TAF6"/>
    <property type="match status" value="1"/>
</dbReference>
<dbReference type="Gene3D" id="1.25.40.770">
    <property type="entry name" value="TAF6, C-terminal HEAT repeat domain"/>
    <property type="match status" value="1"/>
</dbReference>
<feature type="domain" description="TATA box binding protein associated factor (TAF) histone-like fold" evidence="8">
    <location>
        <begin position="15"/>
        <end position="80"/>
    </location>
</feature>
<dbReference type="FunFam" id="1.10.20.10:FF:000030">
    <property type="entry name" value="Transcription initiation factor TFIID subunit 6"/>
    <property type="match status" value="1"/>
</dbReference>
<dbReference type="GO" id="GO:0046982">
    <property type="term" value="F:protein heterodimerization activity"/>
    <property type="evidence" value="ECO:0007669"/>
    <property type="project" value="InterPro"/>
</dbReference>
<dbReference type="GO" id="GO:0046695">
    <property type="term" value="C:SLIK (SAGA-like) complex"/>
    <property type="evidence" value="ECO:0007669"/>
    <property type="project" value="InterPro"/>
</dbReference>
<dbReference type="Pfam" id="PF07571">
    <property type="entry name" value="TAF6_C"/>
    <property type="match status" value="1"/>
</dbReference>
<feature type="region of interest" description="Disordered" evidence="7">
    <location>
        <begin position="144"/>
        <end position="211"/>
    </location>
</feature>
<dbReference type="FunCoup" id="A0A6P8HRG9">
    <property type="interactions" value="2051"/>
</dbReference>
<keyword evidence="9" id="KW-1185">Reference proteome</keyword>
<dbReference type="InParanoid" id="A0A6P8HRG9"/>
<dbReference type="GO" id="GO:0016251">
    <property type="term" value="F:RNA polymerase II general transcription initiation factor activity"/>
    <property type="evidence" value="ECO:0007669"/>
    <property type="project" value="InterPro"/>
</dbReference>
<evidence type="ECO:0000313" key="9">
    <source>
        <dbReference type="Proteomes" id="UP000515163"/>
    </source>
</evidence>
<accession>A0A6P8HRG9</accession>
<proteinExistence type="inferred from homology"/>
<dbReference type="InterPro" id="IPR046344">
    <property type="entry name" value="TAF6_C_sf"/>
</dbReference>
<dbReference type="GO" id="GO:0005669">
    <property type="term" value="C:transcription factor TFIID complex"/>
    <property type="evidence" value="ECO:0007669"/>
    <property type="project" value="InterPro"/>
</dbReference>
<organism evidence="9 10">
    <name type="scientific">Actinia tenebrosa</name>
    <name type="common">Australian red waratah sea anemone</name>
    <dbReference type="NCBI Taxonomy" id="6105"/>
    <lineage>
        <taxon>Eukaryota</taxon>
        <taxon>Metazoa</taxon>
        <taxon>Cnidaria</taxon>
        <taxon>Anthozoa</taxon>
        <taxon>Hexacorallia</taxon>
        <taxon>Actiniaria</taxon>
        <taxon>Actiniidae</taxon>
        <taxon>Actinia</taxon>
    </lineage>
</organism>
<dbReference type="Pfam" id="PF02969">
    <property type="entry name" value="TAF"/>
    <property type="match status" value="1"/>
</dbReference>
<comment type="similarity">
    <text evidence="2">Belongs to the TAF6 family.</text>
</comment>
<evidence type="ECO:0000256" key="2">
    <source>
        <dbReference type="ARBA" id="ARBA00007688"/>
    </source>
</evidence>
<reference evidence="10" key="1">
    <citation type="submission" date="2025-08" db="UniProtKB">
        <authorList>
            <consortium name="RefSeq"/>
        </authorList>
    </citation>
    <scope>IDENTIFICATION</scope>
    <source>
        <tissue evidence="10">Tentacle</tissue>
    </source>
</reference>
<dbReference type="KEGG" id="aten:116295330"/>
<evidence type="ECO:0000256" key="1">
    <source>
        <dbReference type="ARBA" id="ARBA00004123"/>
    </source>
</evidence>